<gene>
    <name evidence="1" type="ORF">RE6C_04003</name>
</gene>
<dbReference type="EMBL" id="ANMO01000184">
    <property type="protein sequence ID" value="EMB15269.1"/>
    <property type="molecule type" value="Genomic_DNA"/>
</dbReference>
<proteinExistence type="predicted"/>
<protein>
    <submittedName>
        <fullName evidence="1">Uncharacterized protein</fullName>
    </submittedName>
</protein>
<evidence type="ECO:0000313" key="2">
    <source>
        <dbReference type="Proteomes" id="UP000011529"/>
    </source>
</evidence>
<comment type="caution">
    <text evidence="1">The sequence shown here is derived from an EMBL/GenBank/DDBJ whole genome shotgun (WGS) entry which is preliminary data.</text>
</comment>
<dbReference type="Proteomes" id="UP000011529">
    <property type="component" value="Unassembled WGS sequence"/>
</dbReference>
<sequence length="142" mass="16440">MREKPPKIKEVRRHEIVLRTWEDEHLFDSDSHYRYFADDVPTLTSFQRFLTRTFYNPVVPLCAEWQRVGDFDAKELIDAVKKGLDHDDDIIQQWFDGSDVLKLLRKAKNWGDTLLAVEAIGGGHEDTPEVAAYVKRVLPNAG</sequence>
<dbReference type="AlphaFoldDB" id="M2AZ68"/>
<accession>M2AZ68</accession>
<name>M2AZ68_9BACT</name>
<reference evidence="1" key="2">
    <citation type="journal article" date="2013" name="Mar. Genomics">
        <title>Expression of sulfatases in Rhodopirellula baltica and the diversity of sulfatases in the genus Rhodopirellula.</title>
        <authorList>
            <person name="Wegner C.E."/>
            <person name="Richter-Heitmann T."/>
            <person name="Klindworth A."/>
            <person name="Klockow C."/>
            <person name="Richter M."/>
            <person name="Achstetter T."/>
            <person name="Glockner F.O."/>
            <person name="Harder J."/>
        </authorList>
    </citation>
    <scope>NUCLEOTIDE SEQUENCE [LARGE SCALE GENOMIC DNA]</scope>
    <source>
        <strain evidence="1">6C</strain>
    </source>
</reference>
<keyword evidence="2" id="KW-1185">Reference proteome</keyword>
<reference evidence="1" key="1">
    <citation type="submission" date="2012-11" db="EMBL/GenBank/DDBJ databases">
        <title>Permanent draft genomes of Rhodopirellula europaea strain SH398 and 6C.</title>
        <authorList>
            <person name="Richter M."/>
            <person name="Richter-Heitmann T."/>
            <person name="Frank C."/>
            <person name="Harder J."/>
            <person name="Glockner F.O."/>
        </authorList>
    </citation>
    <scope>NUCLEOTIDE SEQUENCE</scope>
    <source>
        <strain evidence="1">6C</strain>
    </source>
</reference>
<evidence type="ECO:0000313" key="1">
    <source>
        <dbReference type="EMBL" id="EMB15269.1"/>
    </source>
</evidence>
<dbReference type="PATRIC" id="fig|1263867.3.peg.4289"/>
<organism evidence="1 2">
    <name type="scientific">Rhodopirellula europaea 6C</name>
    <dbReference type="NCBI Taxonomy" id="1263867"/>
    <lineage>
        <taxon>Bacteria</taxon>
        <taxon>Pseudomonadati</taxon>
        <taxon>Planctomycetota</taxon>
        <taxon>Planctomycetia</taxon>
        <taxon>Pirellulales</taxon>
        <taxon>Pirellulaceae</taxon>
        <taxon>Rhodopirellula</taxon>
    </lineage>
</organism>